<feature type="region of interest" description="Disordered" evidence="1">
    <location>
        <begin position="1"/>
        <end position="22"/>
    </location>
</feature>
<dbReference type="Proteomes" id="UP000054477">
    <property type="component" value="Unassembled WGS sequence"/>
</dbReference>
<gene>
    <name evidence="2" type="ORF">K443DRAFT_134463</name>
</gene>
<proteinExistence type="predicted"/>
<feature type="region of interest" description="Disordered" evidence="1">
    <location>
        <begin position="52"/>
        <end position="123"/>
    </location>
</feature>
<evidence type="ECO:0000256" key="1">
    <source>
        <dbReference type="SAM" id="MobiDB-lite"/>
    </source>
</evidence>
<feature type="compositionally biased region" description="Polar residues" evidence="1">
    <location>
        <begin position="55"/>
        <end position="67"/>
    </location>
</feature>
<dbReference type="AlphaFoldDB" id="A0A0C9XGP1"/>
<evidence type="ECO:0000313" key="3">
    <source>
        <dbReference type="Proteomes" id="UP000054477"/>
    </source>
</evidence>
<reference evidence="3" key="2">
    <citation type="submission" date="2015-01" db="EMBL/GenBank/DDBJ databases">
        <title>Evolutionary Origins and Diversification of the Mycorrhizal Mutualists.</title>
        <authorList>
            <consortium name="DOE Joint Genome Institute"/>
            <consortium name="Mycorrhizal Genomics Consortium"/>
            <person name="Kohler A."/>
            <person name="Kuo A."/>
            <person name="Nagy L.G."/>
            <person name="Floudas D."/>
            <person name="Copeland A."/>
            <person name="Barry K.W."/>
            <person name="Cichocki N."/>
            <person name="Veneault-Fourrey C."/>
            <person name="LaButti K."/>
            <person name="Lindquist E.A."/>
            <person name="Lipzen A."/>
            <person name="Lundell T."/>
            <person name="Morin E."/>
            <person name="Murat C."/>
            <person name="Riley R."/>
            <person name="Ohm R."/>
            <person name="Sun H."/>
            <person name="Tunlid A."/>
            <person name="Henrissat B."/>
            <person name="Grigoriev I.V."/>
            <person name="Hibbett D.S."/>
            <person name="Martin F."/>
        </authorList>
    </citation>
    <scope>NUCLEOTIDE SEQUENCE [LARGE SCALE GENOMIC DNA]</scope>
    <source>
        <strain evidence="3">LaAM-08-1</strain>
    </source>
</reference>
<organism evidence="2 3">
    <name type="scientific">Laccaria amethystina LaAM-08-1</name>
    <dbReference type="NCBI Taxonomy" id="1095629"/>
    <lineage>
        <taxon>Eukaryota</taxon>
        <taxon>Fungi</taxon>
        <taxon>Dikarya</taxon>
        <taxon>Basidiomycota</taxon>
        <taxon>Agaricomycotina</taxon>
        <taxon>Agaricomycetes</taxon>
        <taxon>Agaricomycetidae</taxon>
        <taxon>Agaricales</taxon>
        <taxon>Agaricineae</taxon>
        <taxon>Hydnangiaceae</taxon>
        <taxon>Laccaria</taxon>
    </lineage>
</organism>
<accession>A0A0C9XGP1</accession>
<keyword evidence="3" id="KW-1185">Reference proteome</keyword>
<dbReference type="EMBL" id="KN838761">
    <property type="protein sequence ID" value="KIJ95297.1"/>
    <property type="molecule type" value="Genomic_DNA"/>
</dbReference>
<name>A0A0C9XGP1_9AGAR</name>
<protein>
    <submittedName>
        <fullName evidence="2">Unplaced genomic scaffold K443scaffold_226, whole genome shotgun sequence</fullName>
    </submittedName>
</protein>
<reference evidence="2 3" key="1">
    <citation type="submission" date="2014-04" db="EMBL/GenBank/DDBJ databases">
        <authorList>
            <consortium name="DOE Joint Genome Institute"/>
            <person name="Kuo A."/>
            <person name="Kohler A."/>
            <person name="Nagy L.G."/>
            <person name="Floudas D."/>
            <person name="Copeland A."/>
            <person name="Barry K.W."/>
            <person name="Cichocki N."/>
            <person name="Veneault-Fourrey C."/>
            <person name="LaButti K."/>
            <person name="Lindquist E.A."/>
            <person name="Lipzen A."/>
            <person name="Lundell T."/>
            <person name="Morin E."/>
            <person name="Murat C."/>
            <person name="Sun H."/>
            <person name="Tunlid A."/>
            <person name="Henrissat B."/>
            <person name="Grigoriev I.V."/>
            <person name="Hibbett D.S."/>
            <person name="Martin F."/>
            <person name="Nordberg H.P."/>
            <person name="Cantor M.N."/>
            <person name="Hua S.X."/>
        </authorList>
    </citation>
    <scope>NUCLEOTIDE SEQUENCE [LARGE SCALE GENOMIC DNA]</scope>
    <source>
        <strain evidence="2 3">LaAM-08-1</strain>
    </source>
</reference>
<dbReference type="HOGENOM" id="CLU_882969_0_0_1"/>
<feature type="compositionally biased region" description="Basic and acidic residues" evidence="1">
    <location>
        <begin position="9"/>
        <end position="22"/>
    </location>
</feature>
<feature type="compositionally biased region" description="Basic and acidic residues" evidence="1">
    <location>
        <begin position="75"/>
        <end position="88"/>
    </location>
</feature>
<evidence type="ECO:0000313" key="2">
    <source>
        <dbReference type="EMBL" id="KIJ95297.1"/>
    </source>
</evidence>
<dbReference type="OrthoDB" id="3066747at2759"/>
<sequence length="315" mass="34744">MNAWTRHAQPCDKTQREQSLAHHHEPNAAPVFGLFDVSLLVVPFEIRDIPAQNGWEDSSSETETTAQTRKRHRPLDRDHDDGDGDARGKGKNRAVNGGAHSLSFHPGPQTTLPHFSELRSGSDVRIPPVNPDQWPRFPKIPAPSKHAGNFLCPRAVDRSLIVSLPGRSKSHFEVLDFRSTSKDENSWISWLPGSEEAGGPSPSDFCQLDICSDDTLNCRTLDPFFDALKTLLDLGNRVALSLCQGVGKCSINLSDAGVQGSVLQTRMRLNPIRFREPLTAASRSDRRVYRGGVAIVQQWGGEVTIQTLQQGGLLF</sequence>